<evidence type="ECO:0000313" key="4">
    <source>
        <dbReference type="Proteomes" id="UP000006889"/>
    </source>
</evidence>
<reference key="1">
    <citation type="submission" date="2010-09" db="EMBL/GenBank/DDBJ databases">
        <title>Complete sequence of Caldicellulosiruptor owensensis OL.</title>
        <authorList>
            <consortium name="US DOE Joint Genome Institute"/>
            <person name="Lucas S."/>
            <person name="Copeland A."/>
            <person name="Lapidus A."/>
            <person name="Cheng J.-F."/>
            <person name="Bruce D."/>
            <person name="Goodwin L."/>
            <person name="Pitluck S."/>
            <person name="Davenport K."/>
            <person name="Detter J.C."/>
            <person name="Han C."/>
            <person name="Tapia R."/>
            <person name="Land M."/>
            <person name="Hauser L."/>
            <person name="Chang Y.-J."/>
            <person name="Jeffries C."/>
            <person name="Kyrpides N."/>
            <person name="Ivanova N."/>
            <person name="Mikhailova N."/>
            <person name="Blumer-Schuette S.E."/>
            <person name="Kelly R.M."/>
            <person name="Woyke T."/>
        </authorList>
    </citation>
    <scope>NUCLEOTIDE SEQUENCE</scope>
    <source>
        <strain>OL</strain>
    </source>
</reference>
<evidence type="ECO:0000256" key="2">
    <source>
        <dbReference type="SAM" id="Phobius"/>
    </source>
</evidence>
<keyword evidence="2" id="KW-1133">Transmembrane helix</keyword>
<accession>E4Q131</accession>
<evidence type="ECO:0000313" key="3">
    <source>
        <dbReference type="EMBL" id="ADQ04590.1"/>
    </source>
</evidence>
<dbReference type="HOGENOM" id="CLU_1064292_0_0_9"/>
<dbReference type="Gene3D" id="3.30.1890.10">
    <property type="entry name" value="FepE-like"/>
    <property type="match status" value="1"/>
</dbReference>
<organism evidence="3 4">
    <name type="scientific">Caldicellulosiruptor owensensis (strain ATCC 700167 / DSM 13100 / OL)</name>
    <dbReference type="NCBI Taxonomy" id="632518"/>
    <lineage>
        <taxon>Bacteria</taxon>
        <taxon>Bacillati</taxon>
        <taxon>Bacillota</taxon>
        <taxon>Bacillota incertae sedis</taxon>
        <taxon>Caldicellulosiruptorales</taxon>
        <taxon>Caldicellulosiruptoraceae</taxon>
        <taxon>Caldicellulosiruptor</taxon>
    </lineage>
</organism>
<proteinExistence type="predicted"/>
<dbReference type="AlphaFoldDB" id="E4Q131"/>
<dbReference type="OrthoDB" id="1715535at2"/>
<keyword evidence="2" id="KW-0472">Membrane</keyword>
<protein>
    <submittedName>
        <fullName evidence="3">Lipopolysaccharide biosynthesis protein</fullName>
    </submittedName>
</protein>
<dbReference type="KEGG" id="cow:Calow_1027"/>
<evidence type="ECO:0000256" key="1">
    <source>
        <dbReference type="SAM" id="Coils"/>
    </source>
</evidence>
<dbReference type="STRING" id="632518.Calow_1027"/>
<keyword evidence="4" id="KW-1185">Reference proteome</keyword>
<dbReference type="SUPFAM" id="SSF160355">
    <property type="entry name" value="Bacterial polysaccharide co-polymerase-like"/>
    <property type="match status" value="1"/>
</dbReference>
<dbReference type="RefSeq" id="WP_013411975.1">
    <property type="nucleotide sequence ID" value="NC_014657.1"/>
</dbReference>
<dbReference type="Proteomes" id="UP000006889">
    <property type="component" value="Chromosome"/>
</dbReference>
<gene>
    <name evidence="3" type="ordered locus">Calow_1027</name>
</gene>
<feature type="transmembrane region" description="Helical" evidence="2">
    <location>
        <begin position="232"/>
        <end position="252"/>
    </location>
</feature>
<feature type="coiled-coil region" evidence="1">
    <location>
        <begin position="149"/>
        <end position="176"/>
    </location>
</feature>
<sequence>MIYIFKKRIKDIIVIVVLFLILSAVIVQFFTKTLWTAETNLRIDNNLLNPFNFNTTSSPGVSNMVQGLYSNVTALDLNKEYLEMVALNPPFIDYVTSRYGEDERFGVFIEPKASKSGINYVVIKAVADSQTAAQNMLNEYLKDLDNQVISDLKSKSEAAQKLLDELLLERSKYEKTSLTSSEQEQLSQISAAISLIKWVNGHYSKVIDLKSAIYQYGKVKVYESAGSKFEKALRVVAGMLAGVIIAILYVIYREREYIIHNL</sequence>
<keyword evidence="1" id="KW-0175">Coiled coil</keyword>
<keyword evidence="2" id="KW-0812">Transmembrane</keyword>
<name>E4Q131_CALOW</name>
<reference evidence="3 4" key="2">
    <citation type="journal article" date="2011" name="J. Bacteriol.">
        <title>Complete genome sequences for the anaerobic, extremely thermophilic plant biomass-degrading bacteria Caldicellulosiruptor hydrothermalis, Caldicellulosiruptor kristjanssonii, Caldicellulosiruptor kronotskyensis, Caldicellulosiruptor owensenis, and Caldicellulosiruptor lactoaceticus.</title>
        <authorList>
            <person name="Blumer-Schuette S.E."/>
            <person name="Ozdemir I."/>
            <person name="Mistry D."/>
            <person name="Lucas S."/>
            <person name="Lapidus A."/>
            <person name="Cheng J.F."/>
            <person name="Goodwin L.A."/>
            <person name="Pitluck S."/>
            <person name="Land M.L."/>
            <person name="Hauser L.J."/>
            <person name="Woyke T."/>
            <person name="Mikhailova N."/>
            <person name="Pati A."/>
            <person name="Kyrpides N.C."/>
            <person name="Ivanova N."/>
            <person name="Detter J.C."/>
            <person name="Walston-Davenport K."/>
            <person name="Han S."/>
            <person name="Adams M.W."/>
            <person name="Kelly R.M."/>
        </authorList>
    </citation>
    <scope>NUCLEOTIDE SEQUENCE [LARGE SCALE GENOMIC DNA]</scope>
    <source>
        <strain evidence="4">ATCC 700167 / DSM 13100 / OL</strain>
    </source>
</reference>
<dbReference type="EMBL" id="CP002216">
    <property type="protein sequence ID" value="ADQ04590.1"/>
    <property type="molecule type" value="Genomic_DNA"/>
</dbReference>
<feature type="transmembrane region" description="Helical" evidence="2">
    <location>
        <begin position="12"/>
        <end position="31"/>
    </location>
</feature>